<organism evidence="1 2">
    <name type="scientific">Pseudobacteriovorax antillogorgiicola</name>
    <dbReference type="NCBI Taxonomy" id="1513793"/>
    <lineage>
        <taxon>Bacteria</taxon>
        <taxon>Pseudomonadati</taxon>
        <taxon>Bdellovibrionota</taxon>
        <taxon>Oligoflexia</taxon>
        <taxon>Oligoflexales</taxon>
        <taxon>Pseudobacteriovoracaceae</taxon>
        <taxon>Pseudobacteriovorax</taxon>
    </lineage>
</organism>
<dbReference type="Gene3D" id="1.25.40.80">
    <property type="match status" value="1"/>
</dbReference>
<dbReference type="AlphaFoldDB" id="A0A1Y6CNK0"/>
<name>A0A1Y6CNK0_9BACT</name>
<evidence type="ECO:0000313" key="1">
    <source>
        <dbReference type="EMBL" id="SMF77541.1"/>
    </source>
</evidence>
<evidence type="ECO:0000313" key="2">
    <source>
        <dbReference type="Proteomes" id="UP000192907"/>
    </source>
</evidence>
<gene>
    <name evidence="1" type="ORF">SAMN06296036_13159</name>
</gene>
<protein>
    <submittedName>
        <fullName evidence="1">Uncharacterized protein</fullName>
    </submittedName>
</protein>
<sequence length="118" mass="13498">MALTDGDSPMAQWLDKLMSRQTALDAVEAFVPKAGQTYRDKRNYDLGVDQNIYVSHISPFLRHRIISEPEVVRAVLHEHSYQESEKFPKKFVGILTGKDGWSIDRRFGAKVSPHWRGA</sequence>
<dbReference type="EMBL" id="FWZT01000031">
    <property type="protein sequence ID" value="SMF77541.1"/>
    <property type="molecule type" value="Genomic_DNA"/>
</dbReference>
<dbReference type="InterPro" id="IPR036134">
    <property type="entry name" value="Crypto/Photolyase_FAD-like_sf"/>
</dbReference>
<accession>A0A1Y6CNK0</accession>
<keyword evidence="2" id="KW-1185">Reference proteome</keyword>
<proteinExistence type="predicted"/>
<dbReference type="RefSeq" id="WP_159455698.1">
    <property type="nucleotide sequence ID" value="NZ_FWZT01000031.1"/>
</dbReference>
<dbReference type="SUPFAM" id="SSF48173">
    <property type="entry name" value="Cryptochrome/photolyase FAD-binding domain"/>
    <property type="match status" value="1"/>
</dbReference>
<reference evidence="2" key="1">
    <citation type="submission" date="2017-04" db="EMBL/GenBank/DDBJ databases">
        <authorList>
            <person name="Varghese N."/>
            <person name="Submissions S."/>
        </authorList>
    </citation>
    <scope>NUCLEOTIDE SEQUENCE [LARGE SCALE GENOMIC DNA]</scope>
    <source>
        <strain evidence="2">RKEM611</strain>
    </source>
</reference>
<dbReference type="STRING" id="1513793.SAMN06296036_13159"/>
<dbReference type="Proteomes" id="UP000192907">
    <property type="component" value="Unassembled WGS sequence"/>
</dbReference>